<gene>
    <name evidence="3" type="ORF">H4R20_002204</name>
</gene>
<proteinExistence type="predicted"/>
<comment type="caution">
    <text evidence="3">The sequence shown here is derived from an EMBL/GenBank/DDBJ whole genome shotgun (WGS) entry which is preliminary data.</text>
</comment>
<dbReference type="InterPro" id="IPR004302">
    <property type="entry name" value="Cellulose/chitin-bd_N"/>
</dbReference>
<accession>A0A9W8I2X9</accession>
<dbReference type="Proteomes" id="UP001140094">
    <property type="component" value="Unassembled WGS sequence"/>
</dbReference>
<feature type="compositionally biased region" description="Acidic residues" evidence="1">
    <location>
        <begin position="217"/>
        <end position="227"/>
    </location>
</feature>
<dbReference type="Pfam" id="PF03067">
    <property type="entry name" value="LPMO_10"/>
    <property type="match status" value="1"/>
</dbReference>
<dbReference type="PANTHER" id="PTHR36182:SF1">
    <property type="entry name" value="PROTEIN, PUTATIVE (AFU_ORTHOLOGUE AFUA_6G10930)-RELATED"/>
    <property type="match status" value="1"/>
</dbReference>
<evidence type="ECO:0000313" key="4">
    <source>
        <dbReference type="Proteomes" id="UP001140094"/>
    </source>
</evidence>
<dbReference type="PANTHER" id="PTHR36182">
    <property type="entry name" value="PROTEIN, PUTATIVE (AFU_ORTHOLOGUE AFUA_6G10930)-RELATED"/>
    <property type="match status" value="1"/>
</dbReference>
<evidence type="ECO:0000313" key="3">
    <source>
        <dbReference type="EMBL" id="KAJ2805154.1"/>
    </source>
</evidence>
<feature type="domain" description="Chitin-binding type-4" evidence="2">
    <location>
        <begin position="15"/>
        <end position="119"/>
    </location>
</feature>
<feature type="compositionally biased region" description="Low complexity" evidence="1">
    <location>
        <begin position="263"/>
        <end position="276"/>
    </location>
</feature>
<name>A0A9W8I2X9_9FUNG</name>
<feature type="region of interest" description="Disordered" evidence="1">
    <location>
        <begin position="168"/>
        <end position="288"/>
    </location>
</feature>
<keyword evidence="4" id="KW-1185">Reference proteome</keyword>
<reference evidence="3" key="1">
    <citation type="submission" date="2022-07" db="EMBL/GenBank/DDBJ databases">
        <title>Phylogenomic reconstructions and comparative analyses of Kickxellomycotina fungi.</title>
        <authorList>
            <person name="Reynolds N.K."/>
            <person name="Stajich J.E."/>
            <person name="Barry K."/>
            <person name="Grigoriev I.V."/>
            <person name="Crous P."/>
            <person name="Smith M.E."/>
        </authorList>
    </citation>
    <scope>NUCLEOTIDE SEQUENCE</scope>
    <source>
        <strain evidence="3">NRRL 1565</strain>
    </source>
</reference>
<feature type="compositionally biased region" description="Low complexity" evidence="1">
    <location>
        <begin position="228"/>
        <end position="240"/>
    </location>
</feature>
<evidence type="ECO:0000256" key="1">
    <source>
        <dbReference type="SAM" id="MobiDB-lite"/>
    </source>
</evidence>
<dbReference type="EMBL" id="JANBUO010000319">
    <property type="protein sequence ID" value="KAJ2805154.1"/>
    <property type="molecule type" value="Genomic_DNA"/>
</dbReference>
<organism evidence="3 4">
    <name type="scientific">Coemansia guatemalensis</name>
    <dbReference type="NCBI Taxonomy" id="2761395"/>
    <lineage>
        <taxon>Eukaryota</taxon>
        <taxon>Fungi</taxon>
        <taxon>Fungi incertae sedis</taxon>
        <taxon>Zoopagomycota</taxon>
        <taxon>Kickxellomycotina</taxon>
        <taxon>Kickxellomycetes</taxon>
        <taxon>Kickxellales</taxon>
        <taxon>Kickxellaceae</taxon>
        <taxon>Coemansia</taxon>
    </lineage>
</organism>
<evidence type="ECO:0000259" key="2">
    <source>
        <dbReference type="Pfam" id="PF03067"/>
    </source>
</evidence>
<protein>
    <recommendedName>
        <fullName evidence="2">Chitin-binding type-4 domain-containing protein</fullName>
    </recommendedName>
</protein>
<dbReference type="AlphaFoldDB" id="A0A9W8I2X9"/>
<sequence>MTSPIPADGVLCKSNTPWPEPVAKWTAGQSITVEFEGSAVHDGGHCQFSLSYDGGKTFAVVYELIRYCFVGGEGVPGGRTNSYTFDLPKNIPSSDKVVFAWSWVNNVGNREFYMNCADVTISGGSSSSYTGKQMVIANHNGYPTIQPFGNPDDYAKGYALYKNAPEVTVGPNGSSGGSDGSSGADGSEDNTPSDSGSGDDETSVPPYMPGYFIELPDQPDSESDTDSSDSSSDSSGSSSDSDSDTIDTGDAGNTDYSADTTNPGDSLDSSPPDSVPTGGGGECTHGAMECSAGGSGFRTCLWGKWDAERPCGPGTKCQSNEGGGIFCGWP</sequence>
<dbReference type="Gene3D" id="2.70.50.70">
    <property type="match status" value="1"/>
</dbReference>
<dbReference type="OrthoDB" id="2342176at2759"/>